<protein>
    <recommendedName>
        <fullName evidence="14">alpha-N-acetylgalactosaminide alpha-2,6-sialyltransferase</fullName>
        <ecNumber evidence="14">2.4.3.3</ecNumber>
    </recommendedName>
</protein>
<keyword evidence="8" id="KW-1133">Transmembrane helix</keyword>
<evidence type="ECO:0000256" key="7">
    <source>
        <dbReference type="ARBA" id="ARBA00022968"/>
    </source>
</evidence>
<name>A0A3P8W098_CYNSE</name>
<dbReference type="PANTHER" id="PTHR45941">
    <property type="entry name" value="ALPHA-N-ACETYLGALACTOSAMINIDE ALPHA-2,6-SIALYLTRANSFERASE 2-LIKE-RELATED"/>
    <property type="match status" value="1"/>
</dbReference>
<dbReference type="GO" id="GO:0009312">
    <property type="term" value="P:oligosaccharide biosynthetic process"/>
    <property type="evidence" value="ECO:0007669"/>
    <property type="project" value="TreeGrafter"/>
</dbReference>
<dbReference type="AlphaFoldDB" id="A0A3P8W098"/>
<evidence type="ECO:0000256" key="5">
    <source>
        <dbReference type="ARBA" id="ARBA00022679"/>
    </source>
</evidence>
<evidence type="ECO:0000313" key="20">
    <source>
        <dbReference type="Proteomes" id="UP000265120"/>
    </source>
</evidence>
<evidence type="ECO:0000256" key="4">
    <source>
        <dbReference type="ARBA" id="ARBA00022676"/>
    </source>
</evidence>
<keyword evidence="6" id="KW-0812">Transmembrane</keyword>
<evidence type="ECO:0000256" key="9">
    <source>
        <dbReference type="ARBA" id="ARBA00023034"/>
    </source>
</evidence>
<keyword evidence="20" id="KW-1185">Reference proteome</keyword>
<keyword evidence="4" id="KW-0328">Glycosyltransferase</keyword>
<evidence type="ECO:0000256" key="17">
    <source>
        <dbReference type="PIRSR" id="PIRSR005557-2"/>
    </source>
</evidence>
<evidence type="ECO:0000256" key="2">
    <source>
        <dbReference type="ARBA" id="ARBA00004922"/>
    </source>
</evidence>
<dbReference type="InterPro" id="IPR038578">
    <property type="entry name" value="GT29-like_sf"/>
</dbReference>
<dbReference type="InParanoid" id="A0A3P8W098"/>
<comment type="subcellular location">
    <subcellularLocation>
        <location evidence="1">Golgi apparatus membrane</location>
        <topology evidence="1">Single-pass type II membrane protein</topology>
    </subcellularLocation>
</comment>
<evidence type="ECO:0000256" key="16">
    <source>
        <dbReference type="ARBA" id="ARBA00052285"/>
    </source>
</evidence>
<evidence type="ECO:0000256" key="12">
    <source>
        <dbReference type="ARBA" id="ARBA00023180"/>
    </source>
</evidence>
<accession>A0A3P8W098</accession>
<dbReference type="STRING" id="244447.ENSCSEP00000020938"/>
<reference evidence="19" key="3">
    <citation type="submission" date="2025-09" db="UniProtKB">
        <authorList>
            <consortium name="Ensembl"/>
        </authorList>
    </citation>
    <scope>IDENTIFICATION</scope>
</reference>
<comment type="catalytic activity">
    <reaction evidence="16">
        <text>a 3-O-[N-acetyl-alpha-D-galactosaminyl]-L-threonyl-[protein] + CMP-N-acetyl-beta-neuraminate = a 3-O-[N-acetyl-alpha-neuraminosyl-(2-&gt;6)-N-acetyl-alpha-D-galactosaminyl]-L-threonyl-[protein] + CMP + H(+)</text>
        <dbReference type="Rhea" id="RHEA:81643"/>
        <dbReference type="Rhea" id="RHEA-COMP:11689"/>
        <dbReference type="Rhea" id="RHEA-COMP:19720"/>
        <dbReference type="ChEBI" id="CHEBI:15378"/>
        <dbReference type="ChEBI" id="CHEBI:57812"/>
        <dbReference type="ChEBI" id="CHEBI:60377"/>
        <dbReference type="ChEBI" id="CHEBI:87075"/>
        <dbReference type="ChEBI" id="CHEBI:231970"/>
    </reaction>
    <physiologicalReaction direction="left-to-right" evidence="16">
        <dbReference type="Rhea" id="RHEA:81644"/>
    </physiologicalReaction>
</comment>
<organism evidence="19 20">
    <name type="scientific">Cynoglossus semilaevis</name>
    <name type="common">Tongue sole</name>
    <dbReference type="NCBI Taxonomy" id="244447"/>
    <lineage>
        <taxon>Eukaryota</taxon>
        <taxon>Metazoa</taxon>
        <taxon>Chordata</taxon>
        <taxon>Craniata</taxon>
        <taxon>Vertebrata</taxon>
        <taxon>Euteleostomi</taxon>
        <taxon>Actinopterygii</taxon>
        <taxon>Neopterygii</taxon>
        <taxon>Teleostei</taxon>
        <taxon>Neoteleostei</taxon>
        <taxon>Acanthomorphata</taxon>
        <taxon>Carangaria</taxon>
        <taxon>Pleuronectiformes</taxon>
        <taxon>Pleuronectoidei</taxon>
        <taxon>Cynoglossidae</taxon>
        <taxon>Cynoglossinae</taxon>
        <taxon>Cynoglossus</taxon>
    </lineage>
</organism>
<evidence type="ECO:0000256" key="11">
    <source>
        <dbReference type="ARBA" id="ARBA00023157"/>
    </source>
</evidence>
<keyword evidence="11" id="KW-1015">Disulfide bond</keyword>
<dbReference type="InterPro" id="IPR001675">
    <property type="entry name" value="Glyco_trans_29"/>
</dbReference>
<dbReference type="PANTHER" id="PTHR45941:SF1">
    <property type="entry name" value="ALPHA-N-ACETYLGALACTOSAMINIDE ALPHA-2,6-SIALYLTRANSFERASE 1"/>
    <property type="match status" value="1"/>
</dbReference>
<feature type="disulfide bond" evidence="17">
    <location>
        <begin position="137"/>
        <end position="302"/>
    </location>
</feature>
<evidence type="ECO:0000256" key="8">
    <source>
        <dbReference type="ARBA" id="ARBA00022989"/>
    </source>
</evidence>
<evidence type="ECO:0000256" key="13">
    <source>
        <dbReference type="ARBA" id="ARBA00036348"/>
    </source>
</evidence>
<proteinExistence type="inferred from homology"/>
<dbReference type="Ensembl" id="ENSCSET00000021210.1">
    <property type="protein sequence ID" value="ENSCSEP00000020938.1"/>
    <property type="gene ID" value="ENSCSEG00000013337.1"/>
</dbReference>
<evidence type="ECO:0000313" key="19">
    <source>
        <dbReference type="Ensembl" id="ENSCSEP00000020938.1"/>
    </source>
</evidence>
<dbReference type="Proteomes" id="UP000265120">
    <property type="component" value="Chromosome 8"/>
</dbReference>
<dbReference type="InterPro" id="IPR012163">
    <property type="entry name" value="Sialyl_trans"/>
</dbReference>
<evidence type="ECO:0000256" key="6">
    <source>
        <dbReference type="ARBA" id="ARBA00022692"/>
    </source>
</evidence>
<evidence type="ECO:0000256" key="1">
    <source>
        <dbReference type="ARBA" id="ARBA00004323"/>
    </source>
</evidence>
<sequence>MSTTALAKTDVSLKTNETSSNGAVAETPMPVLFKSSFKSAPQWIFDNVYNQDTPSRQTSLQNSQDDSFRKSFLPNIRLFLHKDSINMSEWNRLSHYNNPFGFMEYNYSDVMNAVKLIPKPKEPLLVPKPGSDGCVRCAVVGASGILNGSRMGTEIDSHDYVFRMNGAVITGYEEDVGEKTSVYVHTAHSITASMKFFKIYGYTSVPKDEGIIHVLIPEGLCDFTWLLFLSFNHKCTVVFSTIRPRTFYAGRYNVSRFYVLHQDFLRYVRDRFLLSPHLNESHWALVRPTNGAFTLFLALHTCDTVNAYGFITEDYEKYPNYYVEKSVKTPVTMYINHDYILEMKTWQKLHQSKIIKLYQRTDSETEAGQPKSP</sequence>
<evidence type="ECO:0000256" key="14">
    <source>
        <dbReference type="ARBA" id="ARBA00039109"/>
    </source>
</evidence>
<evidence type="ECO:0000256" key="15">
    <source>
        <dbReference type="ARBA" id="ARBA00050664"/>
    </source>
</evidence>
<keyword evidence="9" id="KW-0333">Golgi apparatus</keyword>
<dbReference type="GO" id="GO:0001665">
    <property type="term" value="F:alpha-N-acetylgalactosaminide alpha-2,6-sialyltransferase activity"/>
    <property type="evidence" value="ECO:0007669"/>
    <property type="project" value="UniProtKB-EC"/>
</dbReference>
<reference evidence="19" key="2">
    <citation type="submission" date="2025-08" db="UniProtKB">
        <authorList>
            <consortium name="Ensembl"/>
        </authorList>
    </citation>
    <scope>IDENTIFICATION</scope>
</reference>
<comment type="pathway">
    <text evidence="2">Protein modification; protein glycosylation.</text>
</comment>
<dbReference type="EC" id="2.4.3.3" evidence="14"/>
<keyword evidence="10" id="KW-0472">Membrane</keyword>
<comment type="catalytic activity">
    <reaction evidence="15">
        <text>a 3-O-[N-acetyl-alpha-neuraminyl-(2-&gt;3)-beta-D-galactosyl-(1-&gt;3)-N-acetyl-alpha-D-galactosaminyl]-L-threonyl-[protein] + CMP-N-acetyl-beta-neuraminate = a 3-O-{alpha-Neu5Ac-(2-&gt;3)-beta-D-Gal-(1-&gt;3)-[alpha-Neu5Ac-(2-&gt;6)]-alpha-D-GalNAc}-L-threonyl-[protein] + CMP + H(+)</text>
        <dbReference type="Rhea" id="RHEA:81659"/>
        <dbReference type="Rhea" id="RHEA-COMP:14417"/>
        <dbReference type="Rhea" id="RHEA-COMP:16763"/>
        <dbReference type="ChEBI" id="CHEBI:15378"/>
        <dbReference type="ChEBI" id="CHEBI:57812"/>
        <dbReference type="ChEBI" id="CHEBI:60377"/>
        <dbReference type="ChEBI" id="CHEBI:139598"/>
        <dbReference type="ChEBI" id="CHEBI:156398"/>
    </reaction>
    <physiologicalReaction direction="left-to-right" evidence="15">
        <dbReference type="Rhea" id="RHEA:81660"/>
    </physiologicalReaction>
</comment>
<feature type="region of interest" description="Disordered" evidence="18">
    <location>
        <begin position="1"/>
        <end position="20"/>
    </location>
</feature>
<evidence type="ECO:0000256" key="3">
    <source>
        <dbReference type="ARBA" id="ARBA00006003"/>
    </source>
</evidence>
<keyword evidence="5" id="KW-0808">Transferase</keyword>
<evidence type="ECO:0000256" key="18">
    <source>
        <dbReference type="SAM" id="MobiDB-lite"/>
    </source>
</evidence>
<dbReference type="FunFam" id="3.90.1480.20:FF:000015">
    <property type="entry name" value="Lactosylceramide alpha-2,3-sialyltransferase"/>
    <property type="match status" value="1"/>
</dbReference>
<dbReference type="GO" id="GO:0000139">
    <property type="term" value="C:Golgi membrane"/>
    <property type="evidence" value="ECO:0007669"/>
    <property type="project" value="UniProtKB-SubCell"/>
</dbReference>
<evidence type="ECO:0000256" key="10">
    <source>
        <dbReference type="ARBA" id="ARBA00023136"/>
    </source>
</evidence>
<comment type="catalytic activity">
    <reaction evidence="13">
        <text>a beta-D-galactosyl-(1-&gt;3)-N-acetyl-alpha-D-galactosaminyl derivative + CMP-N-acetyl-beta-neuraminate = a beta-D-galactosyl-(1-&gt;3)-[N-acetyl-alpha-neuraminyl-(2-&gt;6)]-N-acetyl-alpha-D-galactosaminyl derivative + CMP + H(+)</text>
        <dbReference type="Rhea" id="RHEA:11136"/>
        <dbReference type="ChEBI" id="CHEBI:15378"/>
        <dbReference type="ChEBI" id="CHEBI:57812"/>
        <dbReference type="ChEBI" id="CHEBI:60377"/>
        <dbReference type="ChEBI" id="CHEBI:133470"/>
        <dbReference type="ChEBI" id="CHEBI:140764"/>
        <dbReference type="EC" id="2.4.3.3"/>
    </reaction>
    <physiologicalReaction direction="left-to-right" evidence="13">
        <dbReference type="Rhea" id="RHEA:11137"/>
    </physiologicalReaction>
</comment>
<dbReference type="OMA" id="WDFEEQY"/>
<keyword evidence="7" id="KW-0735">Signal-anchor</keyword>
<dbReference type="GeneTree" id="ENSGT00940000159930"/>
<dbReference type="Pfam" id="PF00777">
    <property type="entry name" value="Glyco_transf_29"/>
    <property type="match status" value="1"/>
</dbReference>
<dbReference type="PIRSF" id="PIRSF005557">
    <property type="entry name" value="Sialyl_trans"/>
    <property type="match status" value="1"/>
</dbReference>
<dbReference type="Gene3D" id="3.90.1480.20">
    <property type="entry name" value="Glycosyl transferase family 29"/>
    <property type="match status" value="1"/>
</dbReference>
<keyword evidence="12" id="KW-0325">Glycoprotein</keyword>
<comment type="similarity">
    <text evidence="3">Belongs to the glycosyltransferase 29 family.</text>
</comment>
<reference evidence="19 20" key="1">
    <citation type="journal article" date="2014" name="Nat. Genet.">
        <title>Whole-genome sequence of a flatfish provides insights into ZW sex chromosome evolution and adaptation to a benthic lifestyle.</title>
        <authorList>
            <person name="Chen S."/>
            <person name="Zhang G."/>
            <person name="Shao C."/>
            <person name="Huang Q."/>
            <person name="Liu G."/>
            <person name="Zhang P."/>
            <person name="Song W."/>
            <person name="An N."/>
            <person name="Chalopin D."/>
            <person name="Volff J.N."/>
            <person name="Hong Y."/>
            <person name="Li Q."/>
            <person name="Sha Z."/>
            <person name="Zhou H."/>
            <person name="Xie M."/>
            <person name="Yu Q."/>
            <person name="Liu Y."/>
            <person name="Xiang H."/>
            <person name="Wang N."/>
            <person name="Wu K."/>
            <person name="Yang C."/>
            <person name="Zhou Q."/>
            <person name="Liao X."/>
            <person name="Yang L."/>
            <person name="Hu Q."/>
            <person name="Zhang J."/>
            <person name="Meng L."/>
            <person name="Jin L."/>
            <person name="Tian Y."/>
            <person name="Lian J."/>
            <person name="Yang J."/>
            <person name="Miao G."/>
            <person name="Liu S."/>
            <person name="Liang Z."/>
            <person name="Yan F."/>
            <person name="Li Y."/>
            <person name="Sun B."/>
            <person name="Zhang H."/>
            <person name="Zhang J."/>
            <person name="Zhu Y."/>
            <person name="Du M."/>
            <person name="Zhao Y."/>
            <person name="Schartl M."/>
            <person name="Tang Q."/>
            <person name="Wang J."/>
        </authorList>
    </citation>
    <scope>NUCLEOTIDE SEQUENCE</scope>
</reference>